<evidence type="ECO:0000256" key="1">
    <source>
        <dbReference type="SAM" id="Coils"/>
    </source>
</evidence>
<name>A0AAV8VGM4_9CUCU</name>
<dbReference type="Proteomes" id="UP001159042">
    <property type="component" value="Unassembled WGS sequence"/>
</dbReference>
<evidence type="ECO:0000259" key="2">
    <source>
        <dbReference type="Pfam" id="PF21787"/>
    </source>
</evidence>
<gene>
    <name evidence="4" type="ORF">NQ315_008733</name>
</gene>
<dbReference type="EMBL" id="JANEYG010000095">
    <property type="protein sequence ID" value="KAJ8913343.1"/>
    <property type="molecule type" value="Genomic_DNA"/>
</dbReference>
<dbReference type="AlphaFoldDB" id="A0AAV8VGM4"/>
<keyword evidence="5" id="KW-1185">Reference proteome</keyword>
<dbReference type="Pfam" id="PF21788">
    <property type="entry name" value="TNP-like_GBD"/>
    <property type="match status" value="1"/>
</dbReference>
<evidence type="ECO:0000313" key="4">
    <source>
        <dbReference type="EMBL" id="KAJ8913343.1"/>
    </source>
</evidence>
<feature type="coiled-coil region" evidence="1">
    <location>
        <begin position="339"/>
        <end position="366"/>
    </location>
</feature>
<keyword evidence="1" id="KW-0175">Coiled coil</keyword>
<evidence type="ECO:0000313" key="5">
    <source>
        <dbReference type="Proteomes" id="UP001159042"/>
    </source>
</evidence>
<dbReference type="InterPro" id="IPR048365">
    <property type="entry name" value="TNP-like_RNaseH_N"/>
</dbReference>
<reference evidence="4 5" key="1">
    <citation type="journal article" date="2023" name="Insect Mol. Biol.">
        <title>Genome sequencing provides insights into the evolution of gene families encoding plant cell wall-degrading enzymes in longhorned beetles.</title>
        <authorList>
            <person name="Shin N.R."/>
            <person name="Okamura Y."/>
            <person name="Kirsch R."/>
            <person name="Pauchet Y."/>
        </authorList>
    </citation>
    <scope>NUCLEOTIDE SEQUENCE [LARGE SCALE GENOMIC DNA]</scope>
    <source>
        <strain evidence="4">EAD_L_NR</strain>
    </source>
</reference>
<evidence type="ECO:0000259" key="3">
    <source>
        <dbReference type="Pfam" id="PF21788"/>
    </source>
</evidence>
<accession>A0AAV8VGM4</accession>
<feature type="domain" description="Transposable element P transposase-like GTP-binding insertion" evidence="3">
    <location>
        <begin position="604"/>
        <end position="722"/>
    </location>
</feature>
<dbReference type="Pfam" id="PF21787">
    <property type="entry name" value="TNP-like_RNaseH_N"/>
    <property type="match status" value="1"/>
</dbReference>
<feature type="domain" description="Transposable element P transposase-like RNase H" evidence="2">
    <location>
        <begin position="436"/>
        <end position="568"/>
    </location>
</feature>
<protein>
    <recommendedName>
        <fullName evidence="6">Transposable element P transposase</fullName>
    </recommendedName>
</protein>
<dbReference type="InterPro" id="IPR048366">
    <property type="entry name" value="TNP-like_GBD"/>
</dbReference>
<evidence type="ECO:0008006" key="6">
    <source>
        <dbReference type="Google" id="ProtNLM"/>
    </source>
</evidence>
<organism evidence="4 5">
    <name type="scientific">Exocentrus adspersus</name>
    <dbReference type="NCBI Taxonomy" id="1586481"/>
    <lineage>
        <taxon>Eukaryota</taxon>
        <taxon>Metazoa</taxon>
        <taxon>Ecdysozoa</taxon>
        <taxon>Arthropoda</taxon>
        <taxon>Hexapoda</taxon>
        <taxon>Insecta</taxon>
        <taxon>Pterygota</taxon>
        <taxon>Neoptera</taxon>
        <taxon>Endopterygota</taxon>
        <taxon>Coleoptera</taxon>
        <taxon>Polyphaga</taxon>
        <taxon>Cucujiformia</taxon>
        <taxon>Chrysomeloidea</taxon>
        <taxon>Cerambycidae</taxon>
        <taxon>Lamiinae</taxon>
        <taxon>Acanthocinini</taxon>
        <taxon>Exocentrus</taxon>
    </lineage>
</organism>
<sequence>MVFVADALIEASASKGSATVDKPSATTFPRKAISSSSIGVNVILVGGPPPVPFKLLLIFAAFDLISDLQSCQDFIHLSPLLVAPFGRLFNSSPRFSINLALTFAPSGPRFEILPLAKFSCSFMKPSITSLYCRCNLSLKYCDIFEIFTEHHDLSLLETSTSELPAVGDGEVGLSASSLHTTELSESAGESLVSIESSLSEPALKRMKYEHHGVSLPETVTSEFPAEGDGEVPCLSASSSLLVTEPGQTAGEGLASVESPVPESSLKRMKYRDSLKAFLDVHRVLGNSQTRSLRLERKRSTNTSNLPTFSVKAKRGILQQVNVKRQSQLTPRCKVFYKKVTEWSKANANMQRKINSFQERLRNAETALNSPLISYLPKYQVRTQTQAPKSRRFSLEEKIISLSLLKAGGRGYRLLSKVFCLPSRRTLSNLANRLRFKAGLNEHLFDSLKETTNKMKDEREKYCCIMFDEMSISSNLSYHPKDDIIMGLEDFGYKKKPFIADHVNVFMLKGVFKQWKQPLLYTFSSGPIKSTDLKQLIKSVVDRCQSINLRIVASICDQGANNRKTIKDLLKETTEECLRRGEENRNNSSFILNGQDIIPLYDVPHLFKGLRNNLLTKHLHFKLNGQKKVAKWEHIIQFYLLDKTESIRLCPKLTDRHVFASKINKMKVSSCTQVFSHNVGALMLRISKWAVNDRLGLDESAGDTAELILFLDQLFDSINANTKNAPLSKPLKGGVMLDTPHEQFWHEALQIISSMKFYCLKKKRMFQLHH</sequence>
<proteinExistence type="predicted"/>
<comment type="caution">
    <text evidence="4">The sequence shown here is derived from an EMBL/GenBank/DDBJ whole genome shotgun (WGS) entry which is preliminary data.</text>
</comment>